<dbReference type="Pfam" id="PF22643">
    <property type="entry name" value="NagA_N"/>
    <property type="match status" value="1"/>
</dbReference>
<evidence type="ECO:0000256" key="1">
    <source>
        <dbReference type="ARBA" id="ARBA00010716"/>
    </source>
</evidence>
<feature type="active site" description="Proton donor/acceptor" evidence="6">
    <location>
        <position position="273"/>
    </location>
</feature>
<keyword evidence="2 8" id="KW-0479">Metal-binding</keyword>
<dbReference type="OrthoDB" id="9776488at2"/>
<evidence type="ECO:0000313" key="11">
    <source>
        <dbReference type="Proteomes" id="UP000035444"/>
    </source>
</evidence>
<evidence type="ECO:0000256" key="5">
    <source>
        <dbReference type="PIRNR" id="PIRNR038994"/>
    </source>
</evidence>
<proteinExistence type="inferred from homology"/>
<evidence type="ECO:0000256" key="4">
    <source>
        <dbReference type="ARBA" id="ARBA00023277"/>
    </source>
</evidence>
<evidence type="ECO:0000256" key="7">
    <source>
        <dbReference type="PIRSR" id="PIRSR038994-2"/>
    </source>
</evidence>
<evidence type="ECO:0000259" key="9">
    <source>
        <dbReference type="Pfam" id="PF01979"/>
    </source>
</evidence>
<keyword evidence="4 5" id="KW-0119">Carbohydrate metabolism</keyword>
<dbReference type="PATRIC" id="fig|1489064.4.peg.2907"/>
<feature type="binding site" evidence="7">
    <location>
        <position position="226"/>
    </location>
    <ligand>
        <name>substrate</name>
    </ligand>
</feature>
<dbReference type="GO" id="GO:0008448">
    <property type="term" value="F:N-acetylglucosamine-6-phosphate deacetylase activity"/>
    <property type="evidence" value="ECO:0007669"/>
    <property type="project" value="InterPro"/>
</dbReference>
<dbReference type="GO" id="GO:0006046">
    <property type="term" value="P:N-acetylglucosamine catabolic process"/>
    <property type="evidence" value="ECO:0007669"/>
    <property type="project" value="TreeGrafter"/>
</dbReference>
<feature type="binding site" evidence="8">
    <location>
        <position position="130"/>
    </location>
    <ligand>
        <name>Zn(2+)</name>
        <dbReference type="ChEBI" id="CHEBI:29105"/>
    </ligand>
</feature>
<evidence type="ECO:0000313" key="10">
    <source>
        <dbReference type="EMBL" id="KLN61140.1"/>
    </source>
</evidence>
<evidence type="ECO:0000256" key="2">
    <source>
        <dbReference type="ARBA" id="ARBA00022723"/>
    </source>
</evidence>
<feature type="binding site" evidence="7">
    <location>
        <begin position="218"/>
        <end position="219"/>
    </location>
    <ligand>
        <name>substrate</name>
    </ligand>
</feature>
<comment type="caution">
    <text evidence="10">The sequence shown here is derived from an EMBL/GenBank/DDBJ whole genome shotgun (WGS) entry which is preliminary data.</text>
</comment>
<dbReference type="Pfam" id="PF01979">
    <property type="entry name" value="Amidohydro_1"/>
    <property type="match status" value="1"/>
</dbReference>
<dbReference type="NCBIfam" id="TIGR00221">
    <property type="entry name" value="nagA"/>
    <property type="match status" value="1"/>
</dbReference>
<dbReference type="InterPro" id="IPR006680">
    <property type="entry name" value="Amidohydro-rel"/>
</dbReference>
<dbReference type="Gene3D" id="3.20.20.140">
    <property type="entry name" value="Metal-dependent hydrolases"/>
    <property type="match status" value="1"/>
</dbReference>
<evidence type="ECO:0000256" key="3">
    <source>
        <dbReference type="ARBA" id="ARBA00022801"/>
    </source>
</evidence>
<dbReference type="SUPFAM" id="SSF51338">
    <property type="entry name" value="Composite domain of metallo-dependent hydrolases"/>
    <property type="match status" value="1"/>
</dbReference>
<dbReference type="InterPro" id="IPR011059">
    <property type="entry name" value="Metal-dep_hydrolase_composite"/>
</dbReference>
<dbReference type="STRING" id="1489064.WH96_08215"/>
<protein>
    <submittedName>
        <fullName evidence="10">N-acetylglucosamine 6-phosphate deacetylase</fullName>
    </submittedName>
</protein>
<evidence type="ECO:0000256" key="6">
    <source>
        <dbReference type="PIRSR" id="PIRSR038994-1"/>
    </source>
</evidence>
<dbReference type="PANTHER" id="PTHR11113">
    <property type="entry name" value="N-ACETYLGLUCOSAMINE-6-PHOSPHATE DEACETYLASE"/>
    <property type="match status" value="1"/>
</dbReference>
<dbReference type="CDD" id="cd00854">
    <property type="entry name" value="NagA"/>
    <property type="match status" value="1"/>
</dbReference>
<feature type="binding site" evidence="7">
    <location>
        <position position="250"/>
    </location>
    <ligand>
        <name>substrate</name>
    </ligand>
</feature>
<organism evidence="10 11">
    <name type="scientific">Kiloniella spongiae</name>
    <dbReference type="NCBI Taxonomy" id="1489064"/>
    <lineage>
        <taxon>Bacteria</taxon>
        <taxon>Pseudomonadati</taxon>
        <taxon>Pseudomonadota</taxon>
        <taxon>Alphaproteobacteria</taxon>
        <taxon>Rhodospirillales</taxon>
        <taxon>Kiloniellaceae</taxon>
        <taxon>Kiloniella</taxon>
    </lineage>
</organism>
<dbReference type="GO" id="GO:0046872">
    <property type="term" value="F:metal ion binding"/>
    <property type="evidence" value="ECO:0007669"/>
    <property type="project" value="UniProtKB-KW"/>
</dbReference>
<reference evidence="10 11" key="1">
    <citation type="submission" date="2015-03" db="EMBL/GenBank/DDBJ databases">
        <title>Genome Sequence of Kiloniella spongiae MEBiC09566, isolated from a marine sponge.</title>
        <authorList>
            <person name="Shao Z."/>
            <person name="Wang L."/>
            <person name="Li X."/>
        </authorList>
    </citation>
    <scope>NUCLEOTIDE SEQUENCE [LARGE SCALE GENOMIC DNA]</scope>
    <source>
        <strain evidence="10 11">MEBiC09566</strain>
    </source>
</reference>
<evidence type="ECO:0000256" key="8">
    <source>
        <dbReference type="PIRSR" id="PIRSR038994-3"/>
    </source>
</evidence>
<accession>A0A0H2MWR3</accession>
<comment type="cofactor">
    <cofactor evidence="8">
        <name>a divalent metal cation</name>
        <dbReference type="ChEBI" id="CHEBI:60240"/>
    </cofactor>
    <text evidence="8">Binds 1 divalent metal cation per subunit.</text>
</comment>
<dbReference type="FunFam" id="3.20.20.140:FF:000004">
    <property type="entry name" value="N-acetylglucosamine-6-phosphate deacetylase"/>
    <property type="match status" value="1"/>
</dbReference>
<dbReference type="EMBL" id="LAQL01000005">
    <property type="protein sequence ID" value="KLN61140.1"/>
    <property type="molecule type" value="Genomic_DNA"/>
</dbReference>
<feature type="binding site" evidence="7">
    <location>
        <begin position="306"/>
        <end position="308"/>
    </location>
    <ligand>
        <name>substrate</name>
    </ligand>
</feature>
<feature type="domain" description="Amidohydrolase-related" evidence="9">
    <location>
        <begin position="53"/>
        <end position="377"/>
    </location>
</feature>
<feature type="binding site" evidence="7">
    <location>
        <position position="141"/>
    </location>
    <ligand>
        <name>substrate</name>
    </ligand>
</feature>
<dbReference type="SUPFAM" id="SSF51556">
    <property type="entry name" value="Metallo-dependent hydrolases"/>
    <property type="match status" value="1"/>
</dbReference>
<dbReference type="InterPro" id="IPR003764">
    <property type="entry name" value="GlcNAc_6-P_deAcase"/>
</dbReference>
<dbReference type="Proteomes" id="UP000035444">
    <property type="component" value="Unassembled WGS sequence"/>
</dbReference>
<sequence length="386" mass="41443">MKTALTNACVFTGEEWVDAATVIISDTIIEAVGTSIAIPDNVDCVRNLNSAKLVPGFIDVQVNGGGGVMFNQNTSPRGLRSIARAHRRYGTTGMLPTLITDDRPVMEAAVSAMQQAIDNHEPGILGIHLEGPYLNQVRKGVHQEDKIRSMEADALGLLSRLKGGKTLVTLAPEKNTSGIIRQLVEHGVLVAAGHTAGGYDDYQAAFSEGLSCFTHLFNAMTPMDSREPGAVGAALDHDDSWCGLIVDGYHVHPATLRNAIKAKKRGKMMLVTDAMATVGSDQDFFELYGQKIYSREGRCTTAEGVLAGAHLDMATAVLNTVDMLGLSHDEALRMASLYPAEFLGLGNELGRIEKGYRASMVLLNDAGLVLDTWIDGRDTEMDALKS</sequence>
<dbReference type="PIRSF" id="PIRSF038994">
    <property type="entry name" value="NagA"/>
    <property type="match status" value="1"/>
</dbReference>
<feature type="binding site" evidence="8">
    <location>
        <position position="194"/>
    </location>
    <ligand>
        <name>Zn(2+)</name>
        <dbReference type="ChEBI" id="CHEBI:29105"/>
    </ligand>
</feature>
<comment type="similarity">
    <text evidence="1 5">Belongs to the metallo-dependent hydrolases superfamily. NagA family.</text>
</comment>
<feature type="binding site" evidence="8">
    <location>
        <position position="215"/>
    </location>
    <ligand>
        <name>Zn(2+)</name>
        <dbReference type="ChEBI" id="CHEBI:29105"/>
    </ligand>
</feature>
<dbReference type="Gene3D" id="2.30.40.10">
    <property type="entry name" value="Urease, subunit C, domain 1"/>
    <property type="match status" value="1"/>
</dbReference>
<keyword evidence="11" id="KW-1185">Reference proteome</keyword>
<dbReference type="AlphaFoldDB" id="A0A0H2MWR3"/>
<name>A0A0H2MWR3_9PROT</name>
<dbReference type="InterPro" id="IPR032466">
    <property type="entry name" value="Metal_Hydrolase"/>
</dbReference>
<dbReference type="RefSeq" id="WP_047763689.1">
    <property type="nucleotide sequence ID" value="NZ_LAQL01000005.1"/>
</dbReference>
<dbReference type="PANTHER" id="PTHR11113:SF14">
    <property type="entry name" value="N-ACETYLGLUCOSAMINE-6-PHOSPHATE DEACETYLASE"/>
    <property type="match status" value="1"/>
</dbReference>
<keyword evidence="3 5" id="KW-0378">Hydrolase</keyword>
<gene>
    <name evidence="10" type="ORF">WH96_08215</name>
</gene>